<evidence type="ECO:0000256" key="7">
    <source>
        <dbReference type="ARBA" id="ARBA00022840"/>
    </source>
</evidence>
<evidence type="ECO:0000256" key="8">
    <source>
        <dbReference type="ARBA" id="ARBA00022842"/>
    </source>
</evidence>
<evidence type="ECO:0000256" key="10">
    <source>
        <dbReference type="ARBA" id="ARBA00030876"/>
    </source>
</evidence>
<dbReference type="SUPFAM" id="SSF53244">
    <property type="entry name" value="MurD-like peptide ligases, peptide-binding domain"/>
    <property type="match status" value="1"/>
</dbReference>
<dbReference type="SUPFAM" id="SSF53623">
    <property type="entry name" value="MurD-like peptide ligases, catalytic domain"/>
    <property type="match status" value="1"/>
</dbReference>
<evidence type="ECO:0000256" key="3">
    <source>
        <dbReference type="ARBA" id="ARBA00022563"/>
    </source>
</evidence>
<keyword evidence="4" id="KW-0436">Ligase</keyword>
<evidence type="ECO:0000256" key="6">
    <source>
        <dbReference type="ARBA" id="ARBA00022741"/>
    </source>
</evidence>
<dbReference type="NCBIfam" id="TIGR01499">
    <property type="entry name" value="folC"/>
    <property type="match status" value="1"/>
</dbReference>
<keyword evidence="6" id="KW-0547">Nucleotide-binding</keyword>
<dbReference type="Gene3D" id="3.40.1190.10">
    <property type="entry name" value="Mur-like, catalytic domain"/>
    <property type="match status" value="1"/>
</dbReference>
<keyword evidence="5" id="KW-0479">Metal-binding</keyword>
<dbReference type="PANTHER" id="PTHR11136:SF5">
    <property type="entry name" value="FOLYLPOLYGLUTAMATE SYNTHASE, MITOCHONDRIAL"/>
    <property type="match status" value="1"/>
</dbReference>
<dbReference type="PIRSF" id="PIRSF001563">
    <property type="entry name" value="Folylpolyglu_synth"/>
    <property type="match status" value="1"/>
</dbReference>
<dbReference type="GO" id="GO:0005829">
    <property type="term" value="C:cytosol"/>
    <property type="evidence" value="ECO:0007669"/>
    <property type="project" value="TreeGrafter"/>
</dbReference>
<dbReference type="Pfam" id="PF02875">
    <property type="entry name" value="Mur_ligase_C"/>
    <property type="match status" value="1"/>
</dbReference>
<proteinExistence type="predicted"/>
<dbReference type="EC" id="6.3.2.17" evidence="2"/>
<dbReference type="GO" id="GO:0006730">
    <property type="term" value="P:one-carbon metabolic process"/>
    <property type="evidence" value="ECO:0007669"/>
    <property type="project" value="UniProtKB-KW"/>
</dbReference>
<feature type="domain" description="Mur ligase C-terminal" evidence="12">
    <location>
        <begin position="332"/>
        <end position="452"/>
    </location>
</feature>
<evidence type="ECO:0000256" key="4">
    <source>
        <dbReference type="ARBA" id="ARBA00022598"/>
    </source>
</evidence>
<dbReference type="InterPro" id="IPR036565">
    <property type="entry name" value="Mur-like_cat_sf"/>
</dbReference>
<name>A0A6L5YKM7_9FIRM</name>
<accession>A0A6L5YKM7</accession>
<dbReference type="EMBL" id="VUMU01000011">
    <property type="protein sequence ID" value="MST58500.1"/>
    <property type="molecule type" value="Genomic_DNA"/>
</dbReference>
<dbReference type="InterPro" id="IPR036615">
    <property type="entry name" value="Mur_ligase_C_dom_sf"/>
</dbReference>
<keyword evidence="7" id="KW-0067">ATP-binding</keyword>
<dbReference type="Gene3D" id="3.90.190.20">
    <property type="entry name" value="Mur ligase, C-terminal domain"/>
    <property type="match status" value="1"/>
</dbReference>
<dbReference type="Proteomes" id="UP000476055">
    <property type="component" value="Unassembled WGS sequence"/>
</dbReference>
<dbReference type="RefSeq" id="WP_154496649.1">
    <property type="nucleotide sequence ID" value="NZ_VUMU01000011.1"/>
</dbReference>
<dbReference type="AlphaFoldDB" id="A0A6L5YKM7"/>
<dbReference type="InterPro" id="IPR001645">
    <property type="entry name" value="Folylpolyglutamate_synth"/>
</dbReference>
<evidence type="ECO:0000256" key="5">
    <source>
        <dbReference type="ARBA" id="ARBA00022723"/>
    </source>
</evidence>
<comment type="catalytic activity">
    <reaction evidence="11">
        <text>(6S)-5,6,7,8-tetrahydrofolyl-(gamma-L-Glu)(n) + L-glutamate + ATP = (6S)-5,6,7,8-tetrahydrofolyl-(gamma-L-Glu)(n+1) + ADP + phosphate + H(+)</text>
        <dbReference type="Rhea" id="RHEA:10580"/>
        <dbReference type="Rhea" id="RHEA-COMP:14738"/>
        <dbReference type="Rhea" id="RHEA-COMP:14740"/>
        <dbReference type="ChEBI" id="CHEBI:15378"/>
        <dbReference type="ChEBI" id="CHEBI:29985"/>
        <dbReference type="ChEBI" id="CHEBI:30616"/>
        <dbReference type="ChEBI" id="CHEBI:43474"/>
        <dbReference type="ChEBI" id="CHEBI:141005"/>
        <dbReference type="ChEBI" id="CHEBI:456216"/>
        <dbReference type="EC" id="6.3.2.17"/>
    </reaction>
</comment>
<sequence>MRFGNDMITFEEAVAYLKDMPRFTVKKNPADSRDLKWFLKKLGNPEKDLRIIHVAGTNGKGSVCAYMSSILREAGYRTAVFTSPHLVDMRERFAVNGKMISEEAFLQVYCAVGDALQEANSVNLGVLLPGEEAAPEFVLNFYEYLFCMALLCFAEEKPDYCIIETGLGGRLDATNYVDNKLLTVITRISLDHVQYLGDTTAKIAMEKAGILRPGVPVVYLDGDADASAVICRKASELGAPQIPVSKKDYTFLGFRKKYIDFSLRSEYYNYISLTLHTIARYQMENAALAVRAVEVLFRSTDTEEHGGRLCAGAGCPTAEEIRQGILGCFWQGRMEEVLPEVYVDGAHNDDGIRAFLDTVEQDGCTEGRRLLFGVAADKDCRHMIQRVITSGLFDRIAFTHMRTARSLSLEELKGLLAAYPEDRFTMYTEADAAFREQLAGKAPGERLYIAGSLYLVGEIKESLDHDQF</sequence>
<evidence type="ECO:0000256" key="2">
    <source>
        <dbReference type="ARBA" id="ARBA00013025"/>
    </source>
</evidence>
<comment type="caution">
    <text evidence="13">The sequence shown here is derived from an EMBL/GenBank/DDBJ whole genome shotgun (WGS) entry which is preliminary data.</text>
</comment>
<keyword evidence="3" id="KW-0554">One-carbon metabolism</keyword>
<comment type="pathway">
    <text evidence="1">Cofactor biosynthesis; tetrahydrofolylpolyglutamate biosynthesis.</text>
</comment>
<dbReference type="GO" id="GO:0005524">
    <property type="term" value="F:ATP binding"/>
    <property type="evidence" value="ECO:0007669"/>
    <property type="project" value="UniProtKB-KW"/>
</dbReference>
<evidence type="ECO:0000256" key="11">
    <source>
        <dbReference type="ARBA" id="ARBA00047493"/>
    </source>
</evidence>
<dbReference type="GO" id="GO:0004326">
    <property type="term" value="F:tetrahydrofolylpolyglutamate synthase activity"/>
    <property type="evidence" value="ECO:0007669"/>
    <property type="project" value="UniProtKB-EC"/>
</dbReference>
<dbReference type="InterPro" id="IPR004101">
    <property type="entry name" value="Mur_ligase_C"/>
</dbReference>
<gene>
    <name evidence="13" type="ORF">FYJ59_09685</name>
</gene>
<evidence type="ECO:0000256" key="1">
    <source>
        <dbReference type="ARBA" id="ARBA00005150"/>
    </source>
</evidence>
<evidence type="ECO:0000313" key="13">
    <source>
        <dbReference type="EMBL" id="MST58500.1"/>
    </source>
</evidence>
<organism evidence="13 14">
    <name type="scientific">Waltera intestinalis</name>
    <dbReference type="NCBI Taxonomy" id="2606635"/>
    <lineage>
        <taxon>Bacteria</taxon>
        <taxon>Bacillati</taxon>
        <taxon>Bacillota</taxon>
        <taxon>Clostridia</taxon>
        <taxon>Lachnospirales</taxon>
        <taxon>Lachnospiraceae</taxon>
        <taxon>Waltera</taxon>
    </lineage>
</organism>
<keyword evidence="8" id="KW-0460">Magnesium</keyword>
<keyword evidence="14" id="KW-1185">Reference proteome</keyword>
<evidence type="ECO:0000256" key="9">
    <source>
        <dbReference type="ARBA" id="ARBA00030592"/>
    </source>
</evidence>
<dbReference type="InterPro" id="IPR018109">
    <property type="entry name" value="Folylpolyglutamate_synth_CS"/>
</dbReference>
<dbReference type="PANTHER" id="PTHR11136">
    <property type="entry name" value="FOLYLPOLYGLUTAMATE SYNTHASE-RELATED"/>
    <property type="match status" value="1"/>
</dbReference>
<evidence type="ECO:0000259" key="12">
    <source>
        <dbReference type="Pfam" id="PF02875"/>
    </source>
</evidence>
<dbReference type="GO" id="GO:0046872">
    <property type="term" value="F:metal ion binding"/>
    <property type="evidence" value="ECO:0007669"/>
    <property type="project" value="UniProtKB-KW"/>
</dbReference>
<evidence type="ECO:0000313" key="14">
    <source>
        <dbReference type="Proteomes" id="UP000476055"/>
    </source>
</evidence>
<reference evidence="13 14" key="1">
    <citation type="submission" date="2019-08" db="EMBL/GenBank/DDBJ databases">
        <title>In-depth cultivation of the pig gut microbiome towards novel bacterial diversity and tailored functional studies.</title>
        <authorList>
            <person name="Wylensek D."/>
            <person name="Hitch T.C.A."/>
            <person name="Clavel T."/>
        </authorList>
    </citation>
    <scope>NUCLEOTIDE SEQUENCE [LARGE SCALE GENOMIC DNA]</scope>
    <source>
        <strain evidence="13 14">WCA3-601-WT-6H</strain>
    </source>
</reference>
<dbReference type="PROSITE" id="PS01011">
    <property type="entry name" value="FOLYLPOLYGLU_SYNT_1"/>
    <property type="match status" value="1"/>
</dbReference>
<protein>
    <recommendedName>
        <fullName evidence="2">tetrahydrofolate synthase</fullName>
        <ecNumber evidence="2">6.3.2.17</ecNumber>
    </recommendedName>
    <alternativeName>
        <fullName evidence="10">Folylpoly-gamma-glutamate synthetase</fullName>
    </alternativeName>
    <alternativeName>
        <fullName evidence="9">Tetrahydrofolylpolyglutamate synthase</fullName>
    </alternativeName>
</protein>